<sequence length="811" mass="89399">MKMQLKKQNRHQEETANQTAIQAKSLTDIRPMDNALAAPQKPQTEDAKNPQVQKKQGFNFAEIPISGKTEGSAARIQPKFNLSLQKKLTVGQAGDKYEQEADSVAEKVVKQINTPTTEKATSSKGVQRQEEEEVQAKPNISDLQRQGEEEEEVQAKPNISDLQREGEEEEEVQAKSDSSAIQREGEEEEEVQAKADSSAIQREGEEEEEVQAKADSSAIQREGEEEEEVQAKSDSSAIQREGEEEEEVQAKADSSAIQREGEEEEEVQAKADSSAIQREGEEEEEIQAKPQNKALGGGAVSTDIETTIQSAKSGGSPLDAGLRRKMGKAMGADFSGVKVHTDSQSDKLNRSLSSRAFATGPNLFFKRGEYNPGSRSGQELIAHELTHVVQQGAGRVDRPQRKETTIMSKVKAVQRKPLKVMEITTGANSNSYQPLQRKVLDIRPLDDSTVTTKTIGQTRTEQIQKGITTYNKIPAEDTQYSQQEEDLKNLNQLVKGWLADNQQFNRAKPKNETDKNNKKRYNDLDRARDELNKEWDRVQTQRRESGQLKGGKSQQDTKGELKKYFGEQAKEQAKEKFGDDAKKKAEAVGKETEGFLKDLQKTVPGKEKASSLATDGLTSAIGHIPFLGSIGNLLKSIDSVRDNYAAMEALNTAKSNAVSEELQEATKHGYGKVRRRFLGSVGNVVGAIIDIIGDLLLVTGVGALGSVIISLGRGVITLVHEAFTKVKGLYKLLKGTKGVHREESAKRIIEKARLGEQPALELLVKLNPMGYTDKPLTTETMSTKLKGDQITHEQLNQFIEKLAGQLKSQNG</sequence>
<dbReference type="Proteomes" id="UP000182190">
    <property type="component" value="Unassembled WGS sequence"/>
</dbReference>
<gene>
    <name evidence="3" type="ORF">PL9631_810031</name>
</gene>
<dbReference type="OrthoDB" id="468501at2"/>
<reference evidence="3" key="1">
    <citation type="submission" date="2019-10" db="EMBL/GenBank/DDBJ databases">
        <authorList>
            <consortium name="Genoscope - CEA"/>
            <person name="William W."/>
        </authorList>
    </citation>
    <scope>NUCLEOTIDE SEQUENCE [LARGE SCALE GENOMIC DNA]</scope>
    <source>
        <strain evidence="3">BBR_PRJEB10994</strain>
    </source>
</reference>
<protein>
    <recommendedName>
        <fullName evidence="2">eCIS core domain-containing protein</fullName>
    </recommendedName>
</protein>
<accession>A0A7Z9E4N1</accession>
<feature type="region of interest" description="Disordered" evidence="1">
    <location>
        <begin position="1"/>
        <end position="55"/>
    </location>
</feature>
<feature type="compositionally biased region" description="Basic and acidic residues" evidence="1">
    <location>
        <begin position="509"/>
        <end position="546"/>
    </location>
</feature>
<proteinExistence type="predicted"/>
<keyword evidence="4" id="KW-1185">Reference proteome</keyword>
<evidence type="ECO:0000313" key="4">
    <source>
        <dbReference type="Proteomes" id="UP000182190"/>
    </source>
</evidence>
<evidence type="ECO:0000259" key="2">
    <source>
        <dbReference type="Pfam" id="PF13699"/>
    </source>
</evidence>
<evidence type="ECO:0000313" key="3">
    <source>
        <dbReference type="EMBL" id="VXD24522.1"/>
    </source>
</evidence>
<dbReference type="AlphaFoldDB" id="A0A7Z9E4N1"/>
<dbReference type="InterPro" id="IPR025295">
    <property type="entry name" value="eCIS_core_dom"/>
</dbReference>
<feature type="region of interest" description="Disordered" evidence="1">
    <location>
        <begin position="501"/>
        <end position="559"/>
    </location>
</feature>
<comment type="caution">
    <text evidence="3">The sequence shown here is derived from an EMBL/GenBank/DDBJ whole genome shotgun (WGS) entry which is preliminary data.</text>
</comment>
<organism evidence="3 4">
    <name type="scientific">Planktothrix paucivesiculata PCC 9631</name>
    <dbReference type="NCBI Taxonomy" id="671071"/>
    <lineage>
        <taxon>Bacteria</taxon>
        <taxon>Bacillati</taxon>
        <taxon>Cyanobacteriota</taxon>
        <taxon>Cyanophyceae</taxon>
        <taxon>Oscillatoriophycideae</taxon>
        <taxon>Oscillatoriales</taxon>
        <taxon>Microcoleaceae</taxon>
        <taxon>Planktothrix</taxon>
    </lineage>
</organism>
<feature type="domain" description="eCIS core" evidence="2">
    <location>
        <begin position="317"/>
        <end position="394"/>
    </location>
</feature>
<feature type="compositionally biased region" description="Polar residues" evidence="1">
    <location>
        <begin position="111"/>
        <end position="126"/>
    </location>
</feature>
<dbReference type="EMBL" id="CZCS02000225">
    <property type="protein sequence ID" value="VXD24522.1"/>
    <property type="molecule type" value="Genomic_DNA"/>
</dbReference>
<dbReference type="Pfam" id="PF13699">
    <property type="entry name" value="eCIS_core"/>
    <property type="match status" value="1"/>
</dbReference>
<feature type="compositionally biased region" description="Polar residues" evidence="1">
    <location>
        <begin position="15"/>
        <end position="25"/>
    </location>
</feature>
<dbReference type="RefSeq" id="WP_083621985.1">
    <property type="nucleotide sequence ID" value="NZ_LR735018.1"/>
</dbReference>
<name>A0A7Z9E4N1_9CYAN</name>
<feature type="region of interest" description="Disordered" evidence="1">
    <location>
        <begin position="109"/>
        <end position="322"/>
    </location>
</feature>
<evidence type="ECO:0000256" key="1">
    <source>
        <dbReference type="SAM" id="MobiDB-lite"/>
    </source>
</evidence>
<feature type="compositionally biased region" description="Polar residues" evidence="1">
    <location>
        <begin position="303"/>
        <end position="313"/>
    </location>
</feature>